<feature type="domain" description="Glycosyl transferase family 1" evidence="1">
    <location>
        <begin position="169"/>
        <end position="316"/>
    </location>
</feature>
<proteinExistence type="predicted"/>
<evidence type="ECO:0000259" key="2">
    <source>
        <dbReference type="Pfam" id="PF13439"/>
    </source>
</evidence>
<keyword evidence="4" id="KW-1185">Reference proteome</keyword>
<evidence type="ECO:0000259" key="1">
    <source>
        <dbReference type="Pfam" id="PF00534"/>
    </source>
</evidence>
<evidence type="ECO:0000313" key="4">
    <source>
        <dbReference type="Proteomes" id="UP000029672"/>
    </source>
</evidence>
<dbReference type="PANTHER" id="PTHR12526">
    <property type="entry name" value="GLYCOSYLTRANSFERASE"/>
    <property type="match status" value="1"/>
</dbReference>
<reference evidence="3 4" key="1">
    <citation type="submission" date="2014-10" db="EMBL/GenBank/DDBJ databases">
        <title>Whole genome sequence of Francisella endociliophora strain FSC1006, isolated from a laboratory culture of the marine ciliate Euplotes raikovi.</title>
        <authorList>
            <person name="Granberg M."/>
            <person name="Backman S."/>
            <person name="Lundmark E."/>
            <person name="Nilsson E."/>
            <person name="Karlsson E."/>
            <person name="Thelaus J."/>
            <person name="Ohrman C."/>
            <person name="Larkeryd A."/>
            <person name="Stenberg P."/>
        </authorList>
    </citation>
    <scope>NUCLEOTIDE SEQUENCE [LARGE SCALE GENOMIC DNA]</scope>
    <source>
        <strain evidence="3 4">FSC1006</strain>
    </source>
</reference>
<dbReference type="InterPro" id="IPR001296">
    <property type="entry name" value="Glyco_trans_1"/>
</dbReference>
<accession>A0A097EN37</accession>
<dbReference type="SUPFAM" id="SSF53756">
    <property type="entry name" value="UDP-Glycosyltransferase/glycogen phosphorylase"/>
    <property type="match status" value="1"/>
</dbReference>
<dbReference type="Gene3D" id="3.40.50.2000">
    <property type="entry name" value="Glycogen Phosphorylase B"/>
    <property type="match status" value="2"/>
</dbReference>
<evidence type="ECO:0000313" key="3">
    <source>
        <dbReference type="EMBL" id="AIT08975.1"/>
    </source>
</evidence>
<dbReference type="PANTHER" id="PTHR12526:SF638">
    <property type="entry name" value="SPORE COAT PROTEIN SA"/>
    <property type="match status" value="1"/>
</dbReference>
<dbReference type="CDD" id="cd03801">
    <property type="entry name" value="GT4_PimA-like"/>
    <property type="match status" value="1"/>
</dbReference>
<organism evidence="3 4">
    <name type="scientific">Candidatus Francisella endociliophora</name>
    <dbReference type="NCBI Taxonomy" id="653937"/>
    <lineage>
        <taxon>Bacteria</taxon>
        <taxon>Pseudomonadati</taxon>
        <taxon>Pseudomonadota</taxon>
        <taxon>Gammaproteobacteria</taxon>
        <taxon>Thiotrichales</taxon>
        <taxon>Francisellaceae</taxon>
        <taxon>Francisella</taxon>
    </lineage>
</organism>
<name>A0A097EN37_9GAMM</name>
<dbReference type="HOGENOM" id="CLU_009583_0_3_6"/>
<feature type="domain" description="Glycosyltransferase subfamily 4-like N-terminal" evidence="2">
    <location>
        <begin position="56"/>
        <end position="156"/>
    </location>
</feature>
<dbReference type="Pfam" id="PF13439">
    <property type="entry name" value="Glyco_transf_4"/>
    <property type="match status" value="1"/>
</dbReference>
<dbReference type="GO" id="GO:0016757">
    <property type="term" value="F:glycosyltransferase activity"/>
    <property type="evidence" value="ECO:0007669"/>
    <property type="project" value="InterPro"/>
</dbReference>
<dbReference type="KEGG" id="frf:LO80_02595"/>
<dbReference type="STRING" id="1547445.LO80_02595"/>
<protein>
    <recommendedName>
        <fullName evidence="5">Glycosyl transferase</fullName>
    </recommendedName>
</protein>
<sequence length="346" mass="40325">MKIALVTEHLSIGGGPEHLFQICKEMPQHHFKIFAKRGGDNSSKFDDLQNVEINNGYAKKDIELFNPDIVHFHSMKPFLFLYKLKFFKLITIHGFHIHKYEFQKGVIPKARSFLRKKLEGFLYRKADQIITISDEDEYTLQELYGLNSEKIYNGIDYTLMNNNAKPISIIRKELGFPIDKTICITIARFDFQKDYFSLVKAIEVLNKRSNDFVFYFAGDGATRLEIENYVKSRNIKNINFLGSRKDIYELLNASDIFILPSRWEGLSIAALEALDAKKKLLLSDTYGNRTIARHSNNVELFSLTNHLDLANELQQIDLEYYDEERFFTIDKMIASLDNLYKNNINK</sequence>
<dbReference type="Pfam" id="PF00534">
    <property type="entry name" value="Glycos_transf_1"/>
    <property type="match status" value="1"/>
</dbReference>
<dbReference type="Proteomes" id="UP000029672">
    <property type="component" value="Chromosome"/>
</dbReference>
<dbReference type="OrthoDB" id="5906768at2"/>
<gene>
    <name evidence="3" type="ORF">LO80_02595</name>
</gene>
<dbReference type="InterPro" id="IPR028098">
    <property type="entry name" value="Glyco_trans_4-like_N"/>
</dbReference>
<dbReference type="GO" id="GO:1901135">
    <property type="term" value="P:carbohydrate derivative metabolic process"/>
    <property type="evidence" value="ECO:0007669"/>
    <property type="project" value="UniProtKB-ARBA"/>
</dbReference>
<dbReference type="RefSeq" id="WP_040008274.1">
    <property type="nucleotide sequence ID" value="NZ_CP009574.1"/>
</dbReference>
<dbReference type="eggNOG" id="COG0438">
    <property type="taxonomic scope" value="Bacteria"/>
</dbReference>
<dbReference type="AlphaFoldDB" id="A0A097EN37"/>
<evidence type="ECO:0008006" key="5">
    <source>
        <dbReference type="Google" id="ProtNLM"/>
    </source>
</evidence>
<dbReference type="EMBL" id="CP009574">
    <property type="protein sequence ID" value="AIT08975.1"/>
    <property type="molecule type" value="Genomic_DNA"/>
</dbReference>